<dbReference type="EMBL" id="CACRSM010000002">
    <property type="protein sequence ID" value="VYS94436.1"/>
    <property type="molecule type" value="Genomic_DNA"/>
</dbReference>
<keyword evidence="5 8" id="KW-0233">DNA recombination</keyword>
<evidence type="ECO:0000256" key="6">
    <source>
        <dbReference type="ARBA" id="ARBA00023204"/>
    </source>
</evidence>
<feature type="domain" description="DNA replication/recombination mediator RecO N-terminal" evidence="9">
    <location>
        <begin position="2"/>
        <end position="70"/>
    </location>
</feature>
<dbReference type="Pfam" id="PF11967">
    <property type="entry name" value="RecO_N"/>
    <property type="match status" value="1"/>
</dbReference>
<protein>
    <recommendedName>
        <fullName evidence="3 8">DNA repair protein RecO</fullName>
    </recommendedName>
    <alternativeName>
        <fullName evidence="7 8">Recombination protein O</fullName>
    </alternativeName>
</protein>
<evidence type="ECO:0000256" key="2">
    <source>
        <dbReference type="ARBA" id="ARBA00007452"/>
    </source>
</evidence>
<keyword evidence="4 8" id="KW-0227">DNA damage</keyword>
<dbReference type="GO" id="GO:0043590">
    <property type="term" value="C:bacterial nucleoid"/>
    <property type="evidence" value="ECO:0007669"/>
    <property type="project" value="TreeGrafter"/>
</dbReference>
<gene>
    <name evidence="8 10" type="primary">recO</name>
    <name evidence="10" type="ORF">AOLFYP35_00932</name>
</gene>
<dbReference type="Gene3D" id="6.20.220.20">
    <property type="entry name" value="Recombination protein O, zinc-binding domain"/>
    <property type="match status" value="1"/>
</dbReference>
<evidence type="ECO:0000259" key="9">
    <source>
        <dbReference type="Pfam" id="PF11967"/>
    </source>
</evidence>
<evidence type="ECO:0000256" key="7">
    <source>
        <dbReference type="ARBA" id="ARBA00033409"/>
    </source>
</evidence>
<dbReference type="Gene3D" id="1.20.1440.120">
    <property type="entry name" value="Recombination protein O, C-terminal domain"/>
    <property type="match status" value="1"/>
</dbReference>
<dbReference type="GO" id="GO:0006302">
    <property type="term" value="P:double-strand break repair"/>
    <property type="evidence" value="ECO:0007669"/>
    <property type="project" value="TreeGrafter"/>
</dbReference>
<evidence type="ECO:0000256" key="1">
    <source>
        <dbReference type="ARBA" id="ARBA00003065"/>
    </source>
</evidence>
<sequence>MVLRTQKLGEADRIIWLLTSEHGQIRAVAKGVRRTTSKFGARLEPFSVVDVQLHRGRSLDTIIQVETIASHGELLAADYELYSRASVIVETADKLSSDGDDGTHQQYLLLVGALHALSHRRHDPALILASYMLRALAIAGWAPSCYDCAVCGSEGPHLGFSITEGGAVCDNCRPPGASLPAPDSMELMGALLSGDWESADNAPTWARSEMMGLVSSYTQWHIERRLKSLQLLERSPHA</sequence>
<dbReference type="AlphaFoldDB" id="A0A6N2SMS0"/>
<organism evidence="10">
    <name type="scientific">Schaalia odontolytica</name>
    <dbReference type="NCBI Taxonomy" id="1660"/>
    <lineage>
        <taxon>Bacteria</taxon>
        <taxon>Bacillati</taxon>
        <taxon>Actinomycetota</taxon>
        <taxon>Actinomycetes</taxon>
        <taxon>Actinomycetales</taxon>
        <taxon>Actinomycetaceae</taxon>
        <taxon>Schaalia</taxon>
    </lineage>
</organism>
<dbReference type="InterPro" id="IPR042242">
    <property type="entry name" value="RecO_C"/>
</dbReference>
<accession>A0A6N2SMS0</accession>
<dbReference type="PANTHER" id="PTHR33991:SF1">
    <property type="entry name" value="DNA REPAIR PROTEIN RECO"/>
    <property type="match status" value="1"/>
</dbReference>
<keyword evidence="6 8" id="KW-0234">DNA repair</keyword>
<proteinExistence type="inferred from homology"/>
<dbReference type="NCBIfam" id="TIGR00613">
    <property type="entry name" value="reco"/>
    <property type="match status" value="1"/>
</dbReference>
<dbReference type="PANTHER" id="PTHR33991">
    <property type="entry name" value="DNA REPAIR PROTEIN RECO"/>
    <property type="match status" value="1"/>
</dbReference>
<dbReference type="SUPFAM" id="SSF50249">
    <property type="entry name" value="Nucleic acid-binding proteins"/>
    <property type="match status" value="1"/>
</dbReference>
<evidence type="ECO:0000256" key="3">
    <source>
        <dbReference type="ARBA" id="ARBA00021310"/>
    </source>
</evidence>
<evidence type="ECO:0000256" key="4">
    <source>
        <dbReference type="ARBA" id="ARBA00022763"/>
    </source>
</evidence>
<dbReference type="InterPro" id="IPR012340">
    <property type="entry name" value="NA-bd_OB-fold"/>
</dbReference>
<evidence type="ECO:0000313" key="10">
    <source>
        <dbReference type="EMBL" id="VYS94436.1"/>
    </source>
</evidence>
<evidence type="ECO:0000256" key="5">
    <source>
        <dbReference type="ARBA" id="ARBA00023172"/>
    </source>
</evidence>
<dbReference type="InterPro" id="IPR037278">
    <property type="entry name" value="ARFGAP/RecO"/>
</dbReference>
<dbReference type="GO" id="GO:0006310">
    <property type="term" value="P:DNA recombination"/>
    <property type="evidence" value="ECO:0007669"/>
    <property type="project" value="UniProtKB-UniRule"/>
</dbReference>
<dbReference type="Pfam" id="PF02565">
    <property type="entry name" value="RecO_C"/>
    <property type="match status" value="1"/>
</dbReference>
<evidence type="ECO:0000256" key="8">
    <source>
        <dbReference type="HAMAP-Rule" id="MF_00201"/>
    </source>
</evidence>
<comment type="similarity">
    <text evidence="2 8">Belongs to the RecO family.</text>
</comment>
<dbReference type="SUPFAM" id="SSF57863">
    <property type="entry name" value="ArfGap/RecO-like zinc finger"/>
    <property type="match status" value="1"/>
</dbReference>
<dbReference type="InterPro" id="IPR022572">
    <property type="entry name" value="DNA_rep/recomb_RecO_N"/>
</dbReference>
<name>A0A6N2SMS0_9ACTO</name>
<comment type="function">
    <text evidence="1 8">Involved in DNA repair and RecF pathway recombination.</text>
</comment>
<reference evidence="10" key="1">
    <citation type="submission" date="2019-11" db="EMBL/GenBank/DDBJ databases">
        <authorList>
            <person name="Feng L."/>
        </authorList>
    </citation>
    <scope>NUCLEOTIDE SEQUENCE</scope>
    <source>
        <strain evidence="10">AodontolyticusLFYP35</strain>
    </source>
</reference>
<dbReference type="InterPro" id="IPR003717">
    <property type="entry name" value="RecO"/>
</dbReference>
<dbReference type="Gene3D" id="2.40.50.140">
    <property type="entry name" value="Nucleic acid-binding proteins"/>
    <property type="match status" value="1"/>
</dbReference>
<dbReference type="HAMAP" id="MF_00201">
    <property type="entry name" value="RecO"/>
    <property type="match status" value="1"/>
</dbReference>